<evidence type="ECO:0000256" key="4">
    <source>
        <dbReference type="ARBA" id="ARBA00022475"/>
    </source>
</evidence>
<keyword evidence="6" id="KW-0597">Phosphoprotein</keyword>
<dbReference type="AlphaFoldDB" id="A0A2K9NHM6"/>
<dbReference type="InterPro" id="IPR003661">
    <property type="entry name" value="HisK_dim/P_dom"/>
</dbReference>
<keyword evidence="11" id="KW-0067">ATP-binding</keyword>
<protein>
    <recommendedName>
        <fullName evidence="3">histidine kinase</fullName>
        <ecNumber evidence="3">2.7.13.3</ecNumber>
    </recommendedName>
</protein>
<dbReference type="InterPro" id="IPR036097">
    <property type="entry name" value="HisK_dim/P_sf"/>
</dbReference>
<evidence type="ECO:0000256" key="16">
    <source>
        <dbReference type="SAM" id="Phobius"/>
    </source>
</evidence>
<evidence type="ECO:0000256" key="15">
    <source>
        <dbReference type="SAM" id="MobiDB-lite"/>
    </source>
</evidence>
<dbReference type="Proteomes" id="UP000234752">
    <property type="component" value="Chromosome eg_2"/>
</dbReference>
<dbReference type="Gene3D" id="1.10.287.130">
    <property type="match status" value="1"/>
</dbReference>
<reference evidence="19 20" key="1">
    <citation type="submission" date="2017-12" db="EMBL/GenBank/DDBJ databases">
        <title>Genomes of bacteria within cyanobacterial aggregates.</title>
        <authorList>
            <person name="Cai H."/>
        </authorList>
    </citation>
    <scope>NUCLEOTIDE SEQUENCE [LARGE SCALE GENOMIC DNA]</scope>
    <source>
        <strain evidence="19 20">TH16</strain>
    </source>
</reference>
<proteinExistence type="predicted"/>
<dbReference type="PROSITE" id="PS50109">
    <property type="entry name" value="HIS_KIN"/>
    <property type="match status" value="1"/>
</dbReference>
<keyword evidence="8 16" id="KW-0812">Transmembrane</keyword>
<dbReference type="GO" id="GO:0005886">
    <property type="term" value="C:plasma membrane"/>
    <property type="evidence" value="ECO:0007669"/>
    <property type="project" value="UniProtKB-SubCell"/>
</dbReference>
<evidence type="ECO:0000256" key="10">
    <source>
        <dbReference type="ARBA" id="ARBA00022777"/>
    </source>
</evidence>
<evidence type="ECO:0000256" key="6">
    <source>
        <dbReference type="ARBA" id="ARBA00022553"/>
    </source>
</evidence>
<comment type="catalytic activity">
    <reaction evidence="1">
        <text>ATP + protein L-histidine = ADP + protein N-phospho-L-histidine.</text>
        <dbReference type="EC" id="2.7.13.3"/>
    </reaction>
</comment>
<accession>A0A2K9NHM6</accession>
<evidence type="ECO:0000256" key="12">
    <source>
        <dbReference type="ARBA" id="ARBA00022989"/>
    </source>
</evidence>
<dbReference type="InterPro" id="IPR050980">
    <property type="entry name" value="2C_sensor_his_kinase"/>
</dbReference>
<keyword evidence="12 16" id="KW-1133">Transmembrane helix</keyword>
<keyword evidence="10" id="KW-0418">Kinase</keyword>
<dbReference type="SUPFAM" id="SSF55874">
    <property type="entry name" value="ATPase domain of HSP90 chaperone/DNA topoisomerase II/histidine kinase"/>
    <property type="match status" value="1"/>
</dbReference>
<feature type="compositionally biased region" description="Gly residues" evidence="15">
    <location>
        <begin position="121"/>
        <end position="132"/>
    </location>
</feature>
<feature type="compositionally biased region" description="Pro residues" evidence="15">
    <location>
        <begin position="159"/>
        <end position="173"/>
    </location>
</feature>
<dbReference type="GO" id="GO:0005524">
    <property type="term" value="F:ATP binding"/>
    <property type="evidence" value="ECO:0007669"/>
    <property type="project" value="UniProtKB-KW"/>
</dbReference>
<dbReference type="EC" id="2.7.13.3" evidence="3"/>
<evidence type="ECO:0000313" key="20">
    <source>
        <dbReference type="Proteomes" id="UP000234752"/>
    </source>
</evidence>
<dbReference type="PROSITE" id="PS50885">
    <property type="entry name" value="HAMP"/>
    <property type="match status" value="1"/>
</dbReference>
<evidence type="ECO:0000313" key="19">
    <source>
        <dbReference type="EMBL" id="AUN32571.1"/>
    </source>
</evidence>
<keyword evidence="13" id="KW-0902">Two-component regulatory system</keyword>
<evidence type="ECO:0000256" key="13">
    <source>
        <dbReference type="ARBA" id="ARBA00023012"/>
    </source>
</evidence>
<keyword evidence="14 16" id="KW-0472">Membrane</keyword>
<feature type="domain" description="HAMP" evidence="18">
    <location>
        <begin position="238"/>
        <end position="291"/>
    </location>
</feature>
<keyword evidence="7" id="KW-0808">Transferase</keyword>
<keyword evidence="4" id="KW-1003">Cell membrane</keyword>
<dbReference type="PANTHER" id="PTHR44936:SF5">
    <property type="entry name" value="SENSOR HISTIDINE KINASE ENVZ"/>
    <property type="match status" value="1"/>
</dbReference>
<evidence type="ECO:0000259" key="17">
    <source>
        <dbReference type="PROSITE" id="PS50109"/>
    </source>
</evidence>
<feature type="domain" description="Histidine kinase" evidence="17">
    <location>
        <begin position="299"/>
        <end position="497"/>
    </location>
</feature>
<dbReference type="SUPFAM" id="SSF47384">
    <property type="entry name" value="Homodimeric domain of signal transducing histidine kinase"/>
    <property type="match status" value="1"/>
</dbReference>
<feature type="region of interest" description="Disordered" evidence="15">
    <location>
        <begin position="113"/>
        <end position="181"/>
    </location>
</feature>
<comment type="subcellular location">
    <subcellularLocation>
        <location evidence="2">Cell inner membrane</location>
        <topology evidence="2">Multi-pass membrane protein</topology>
    </subcellularLocation>
</comment>
<gene>
    <name evidence="19" type="ORF">C0V82_19725</name>
</gene>
<feature type="transmembrane region" description="Helical" evidence="16">
    <location>
        <begin position="219"/>
        <end position="237"/>
    </location>
</feature>
<evidence type="ECO:0000256" key="1">
    <source>
        <dbReference type="ARBA" id="ARBA00000085"/>
    </source>
</evidence>
<dbReference type="InterPro" id="IPR004358">
    <property type="entry name" value="Sig_transdc_His_kin-like_C"/>
</dbReference>
<evidence type="ECO:0000256" key="14">
    <source>
        <dbReference type="ARBA" id="ARBA00023136"/>
    </source>
</evidence>
<dbReference type="SMART" id="SM00388">
    <property type="entry name" value="HisKA"/>
    <property type="match status" value="1"/>
</dbReference>
<dbReference type="GO" id="GO:0000155">
    <property type="term" value="F:phosphorelay sensor kinase activity"/>
    <property type="evidence" value="ECO:0007669"/>
    <property type="project" value="InterPro"/>
</dbReference>
<dbReference type="PRINTS" id="PR00344">
    <property type="entry name" value="BCTRLSENSOR"/>
</dbReference>
<feature type="compositionally biased region" description="Basic and acidic residues" evidence="15">
    <location>
        <begin position="138"/>
        <end position="152"/>
    </location>
</feature>
<organism evidence="19 20">
    <name type="scientific">Niveispirillum cyanobacteriorum</name>
    <dbReference type="NCBI Taxonomy" id="1612173"/>
    <lineage>
        <taxon>Bacteria</taxon>
        <taxon>Pseudomonadati</taxon>
        <taxon>Pseudomonadota</taxon>
        <taxon>Alphaproteobacteria</taxon>
        <taxon>Rhodospirillales</taxon>
        <taxon>Azospirillaceae</taxon>
        <taxon>Niveispirillum</taxon>
    </lineage>
</organism>
<evidence type="ECO:0000259" key="18">
    <source>
        <dbReference type="PROSITE" id="PS50885"/>
    </source>
</evidence>
<evidence type="ECO:0000256" key="2">
    <source>
        <dbReference type="ARBA" id="ARBA00004429"/>
    </source>
</evidence>
<dbReference type="CDD" id="cd00075">
    <property type="entry name" value="HATPase"/>
    <property type="match status" value="1"/>
</dbReference>
<evidence type="ECO:0000256" key="5">
    <source>
        <dbReference type="ARBA" id="ARBA00022519"/>
    </source>
</evidence>
<dbReference type="InterPro" id="IPR003660">
    <property type="entry name" value="HAMP_dom"/>
</dbReference>
<dbReference type="InterPro" id="IPR003594">
    <property type="entry name" value="HATPase_dom"/>
</dbReference>
<dbReference type="SMART" id="SM00304">
    <property type="entry name" value="HAMP"/>
    <property type="match status" value="1"/>
</dbReference>
<dbReference type="CDD" id="cd00082">
    <property type="entry name" value="HisKA"/>
    <property type="match status" value="1"/>
</dbReference>
<dbReference type="PANTHER" id="PTHR44936">
    <property type="entry name" value="SENSOR PROTEIN CREC"/>
    <property type="match status" value="1"/>
</dbReference>
<dbReference type="InterPro" id="IPR036890">
    <property type="entry name" value="HATPase_C_sf"/>
</dbReference>
<feature type="transmembrane region" description="Helical" evidence="16">
    <location>
        <begin position="25"/>
        <end position="51"/>
    </location>
</feature>
<keyword evidence="9" id="KW-0547">Nucleotide-binding</keyword>
<evidence type="ECO:0000256" key="8">
    <source>
        <dbReference type="ARBA" id="ARBA00022692"/>
    </source>
</evidence>
<sequence>MLLLFSRRMVAALLKLPNLLARWPLFVRIFVLMLAGVLLAQALNFLLLLAAPMPPPSQHMLAGVAASLRSGIAAPGFEVTTSGKPPPNAGPSDRLRANRQWLVNALGEDESFVRLELRGPGDPGGRGPGPRGFPGDPDGDRPPPPHGDRPPPPDRGFSGPPPGTGPEPGPGPGPRFGGMVHRDDAIIGDFSAALKLPSGEWRIVQPAGGGLRGWYLRMFYWLIAGLGVVVPLAWWLARWLAGPIAMFAQAAERLGRDPAAPAVPTNAGPPEVRAAATAFNQMQERLRRYVDDRTLLVAAIAHDLRTPLARLAFRLEEAPDAVREAAAGDIAEMREMIAATLSFVKDLSQPVTRSTIDLQALILRQTQASRQMGEPVADGVMQPAWIEGDASGIARMLDNLIGNAVTYGSSALVRLTTEKDSAVIEVQDEGSGLPDALLERVFEPFFRVEPSRNRHTGGAGLGLASARAVARAHGGDIMLTNRPPGGLVARVTLPLKPM</sequence>
<evidence type="ECO:0000256" key="9">
    <source>
        <dbReference type="ARBA" id="ARBA00022741"/>
    </source>
</evidence>
<dbReference type="KEGG" id="ncb:C0V82_19725"/>
<evidence type="ECO:0000256" key="3">
    <source>
        <dbReference type="ARBA" id="ARBA00012438"/>
    </source>
</evidence>
<dbReference type="Pfam" id="PF02518">
    <property type="entry name" value="HATPase_c"/>
    <property type="match status" value="1"/>
</dbReference>
<name>A0A2K9NHM6_9PROT</name>
<evidence type="ECO:0000256" key="11">
    <source>
        <dbReference type="ARBA" id="ARBA00022840"/>
    </source>
</evidence>
<dbReference type="InterPro" id="IPR005467">
    <property type="entry name" value="His_kinase_dom"/>
</dbReference>
<dbReference type="SMART" id="SM00387">
    <property type="entry name" value="HATPase_c"/>
    <property type="match status" value="1"/>
</dbReference>
<dbReference type="EMBL" id="CP025612">
    <property type="protein sequence ID" value="AUN32571.1"/>
    <property type="molecule type" value="Genomic_DNA"/>
</dbReference>
<evidence type="ECO:0000256" key="7">
    <source>
        <dbReference type="ARBA" id="ARBA00022679"/>
    </source>
</evidence>
<dbReference type="Gene3D" id="3.30.565.10">
    <property type="entry name" value="Histidine kinase-like ATPase, C-terminal domain"/>
    <property type="match status" value="1"/>
</dbReference>
<keyword evidence="20" id="KW-1185">Reference proteome</keyword>
<dbReference type="Pfam" id="PF00672">
    <property type="entry name" value="HAMP"/>
    <property type="match status" value="1"/>
</dbReference>
<keyword evidence="5" id="KW-0997">Cell inner membrane</keyword>